<reference evidence="4 5" key="1">
    <citation type="submission" date="2014-02" db="EMBL/GenBank/DDBJ databases">
        <title>Genome sequence of Brachybacterium phenoliresistens strain W13A50.</title>
        <authorList>
            <person name="Wang X."/>
        </authorList>
    </citation>
    <scope>NUCLEOTIDE SEQUENCE [LARGE SCALE GENOMIC DNA]</scope>
    <source>
        <strain evidence="4 5">W13A50</strain>
    </source>
</reference>
<feature type="domain" description="Ketoreductase" evidence="3">
    <location>
        <begin position="11"/>
        <end position="197"/>
    </location>
</feature>
<comment type="caution">
    <text evidence="4">The sequence shown here is derived from an EMBL/GenBank/DDBJ whole genome shotgun (WGS) entry which is preliminary data.</text>
</comment>
<evidence type="ECO:0000313" key="5">
    <source>
        <dbReference type="Proteomes" id="UP000023067"/>
    </source>
</evidence>
<dbReference type="GO" id="GO:0016491">
    <property type="term" value="F:oxidoreductase activity"/>
    <property type="evidence" value="ECO:0007669"/>
    <property type="project" value="UniProtKB-KW"/>
</dbReference>
<dbReference type="RefSeq" id="WP_038373276.1">
    <property type="nucleotide sequence ID" value="NZ_KK069998.1"/>
</dbReference>
<dbReference type="eggNOG" id="COG0300">
    <property type="taxonomic scope" value="Bacteria"/>
</dbReference>
<proteinExistence type="inferred from homology"/>
<dbReference type="Proteomes" id="UP000023067">
    <property type="component" value="Unassembled WGS sequence"/>
</dbReference>
<dbReference type="PANTHER" id="PTHR44196:SF1">
    <property type="entry name" value="DEHYDROGENASE_REDUCTASE SDR FAMILY MEMBER 7B"/>
    <property type="match status" value="1"/>
</dbReference>
<dbReference type="OrthoDB" id="9810734at2"/>
<organism evidence="4 5">
    <name type="scientific">Brachybacterium phenoliresistens</name>
    <dbReference type="NCBI Taxonomy" id="396014"/>
    <lineage>
        <taxon>Bacteria</taxon>
        <taxon>Bacillati</taxon>
        <taxon>Actinomycetota</taxon>
        <taxon>Actinomycetes</taxon>
        <taxon>Micrococcales</taxon>
        <taxon>Dermabacteraceae</taxon>
        <taxon>Brachybacterium</taxon>
    </lineage>
</organism>
<gene>
    <name evidence="4" type="ORF">BF93_03175</name>
</gene>
<dbReference type="InterPro" id="IPR057326">
    <property type="entry name" value="KR_dom"/>
</dbReference>
<dbReference type="Gene3D" id="3.40.50.720">
    <property type="entry name" value="NAD(P)-binding Rossmann-like Domain"/>
    <property type="match status" value="1"/>
</dbReference>
<dbReference type="CDD" id="cd05233">
    <property type="entry name" value="SDR_c"/>
    <property type="match status" value="1"/>
</dbReference>
<dbReference type="SMART" id="SM00822">
    <property type="entry name" value="PKS_KR"/>
    <property type="match status" value="1"/>
</dbReference>
<dbReference type="AlphaFoldDB" id="Z9JS43"/>
<accession>Z9JS43</accession>
<evidence type="ECO:0000259" key="3">
    <source>
        <dbReference type="SMART" id="SM00822"/>
    </source>
</evidence>
<dbReference type="InterPro" id="IPR020904">
    <property type="entry name" value="Sc_DH/Rdtase_CS"/>
</dbReference>
<evidence type="ECO:0000313" key="4">
    <source>
        <dbReference type="EMBL" id="EWS80621.1"/>
    </source>
</evidence>
<dbReference type="Pfam" id="PF00106">
    <property type="entry name" value="adh_short"/>
    <property type="match status" value="1"/>
</dbReference>
<protein>
    <submittedName>
        <fullName evidence="4">Fatty acyl-CoA reductase</fullName>
    </submittedName>
</protein>
<dbReference type="InterPro" id="IPR002347">
    <property type="entry name" value="SDR_fam"/>
</dbReference>
<evidence type="ECO:0000256" key="1">
    <source>
        <dbReference type="ARBA" id="ARBA00006484"/>
    </source>
</evidence>
<dbReference type="PATRIC" id="fig|396014.3.peg.2663"/>
<dbReference type="STRING" id="396014.BF93_03175"/>
<dbReference type="InterPro" id="IPR036291">
    <property type="entry name" value="NAD(P)-bd_dom_sf"/>
</dbReference>
<dbReference type="EMBL" id="JDYK01000014">
    <property type="protein sequence ID" value="EWS80621.1"/>
    <property type="molecule type" value="Genomic_DNA"/>
</dbReference>
<dbReference type="SUPFAM" id="SSF51735">
    <property type="entry name" value="NAD(P)-binding Rossmann-fold domains"/>
    <property type="match status" value="1"/>
</dbReference>
<dbReference type="PRINTS" id="PR00081">
    <property type="entry name" value="GDHRDH"/>
</dbReference>
<evidence type="ECO:0000256" key="2">
    <source>
        <dbReference type="ARBA" id="ARBA00023002"/>
    </source>
</evidence>
<keyword evidence="5" id="KW-1185">Reference proteome</keyword>
<comment type="similarity">
    <text evidence="1">Belongs to the short-chain dehydrogenases/reductases (SDR) family.</text>
</comment>
<dbReference type="PANTHER" id="PTHR44196">
    <property type="entry name" value="DEHYDROGENASE/REDUCTASE SDR FAMILY MEMBER 7B"/>
    <property type="match status" value="1"/>
</dbReference>
<dbReference type="HOGENOM" id="CLU_010194_2_1_11"/>
<sequence length="269" mass="27811">MRRRGTAPAEGLTVVTGASGGIGAALVDSLARPGARLVITARRADALDRVAEQARARGAQVSVRVCDLRDEDAVARLAALILEHDGVPDTVICCAGRSLHRPLARSFARPDDLGRLSAVNLVGTAGLILALLEPMCAAGRGTVVAVTSAAARIPAPGWAAYTASKAGLDSWLRSIRPDAARCGVRIAIAEVPLVATTMSSPLYGAAPRGALSPQQGSAFVLRALRPHRTLVSPLWARIAAPIAQAAPAAGARAAGRIGRLAVRFARRDR</sequence>
<dbReference type="PROSITE" id="PS00061">
    <property type="entry name" value="ADH_SHORT"/>
    <property type="match status" value="1"/>
</dbReference>
<keyword evidence="2" id="KW-0560">Oxidoreductase</keyword>
<dbReference type="GO" id="GO:0016020">
    <property type="term" value="C:membrane"/>
    <property type="evidence" value="ECO:0007669"/>
    <property type="project" value="TreeGrafter"/>
</dbReference>
<name>Z9JS43_9MICO</name>